<dbReference type="RefSeq" id="WP_139249946.1">
    <property type="nucleotide sequence ID" value="NZ_FQZS01000010.1"/>
</dbReference>
<dbReference type="EMBL" id="FQZS01000010">
    <property type="protein sequence ID" value="SHI89058.1"/>
    <property type="molecule type" value="Genomic_DNA"/>
</dbReference>
<dbReference type="STRING" id="1122184.SAMN02745176_01702"/>
<organism evidence="1 2">
    <name type="scientific">Lutispora thermophila DSM 19022</name>
    <dbReference type="NCBI Taxonomy" id="1122184"/>
    <lineage>
        <taxon>Bacteria</taxon>
        <taxon>Bacillati</taxon>
        <taxon>Bacillota</taxon>
        <taxon>Clostridia</taxon>
        <taxon>Lutisporales</taxon>
        <taxon>Lutisporaceae</taxon>
        <taxon>Lutispora</taxon>
    </lineage>
</organism>
<sequence>MEHIICKWRFTPGHTYQIELIDEDVIFDDSTDASANLKENNERYDITKVRFFNFSIEKDGTLNLKLNNDIKYFSVDDINLNPSDVASLMEYAGLYMASLDSQGVATYTQNNGSSSFTYTGKEDIQVGDIVAFYEGTKPTDRNPEKGTERKTDNADVSYVKIIRIDGSTYYYVAAEAEDVTFTPDVLPIDVDDNDGTTGWTEGRTSLTIDNMALDKFISYYKDMSDKNDITIDVGDYMVFYTGDYEKEEVESLAYAEIIEIIVDGDHTIIHYEEVDESEVMSAMDLYDETELTESEIKRIINENEKEIQQIIEAQIMDSNFFDKAGEYLVKLTLKTEEVKEVFGDDLTLNDGRGRTKGNTNSGGIYLYWLV</sequence>
<proteinExistence type="predicted"/>
<evidence type="ECO:0000313" key="2">
    <source>
        <dbReference type="Proteomes" id="UP000184442"/>
    </source>
</evidence>
<keyword evidence="2" id="KW-1185">Reference proteome</keyword>
<gene>
    <name evidence="1" type="ORF">SAMN02745176_01702</name>
</gene>
<dbReference type="OrthoDB" id="9776008at2"/>
<reference evidence="1 2" key="1">
    <citation type="submission" date="2016-11" db="EMBL/GenBank/DDBJ databases">
        <authorList>
            <person name="Jaros S."/>
            <person name="Januszkiewicz K."/>
            <person name="Wedrychowicz H."/>
        </authorList>
    </citation>
    <scope>NUCLEOTIDE SEQUENCE [LARGE SCALE GENOMIC DNA]</scope>
    <source>
        <strain evidence="1 2">DSM 19022</strain>
    </source>
</reference>
<accession>A0A1M6EUG1</accession>
<dbReference type="Proteomes" id="UP000184442">
    <property type="component" value="Unassembled WGS sequence"/>
</dbReference>
<protein>
    <submittedName>
        <fullName evidence="1">Uncharacterized protein</fullName>
    </submittedName>
</protein>
<name>A0A1M6EUG1_9FIRM</name>
<dbReference type="AlphaFoldDB" id="A0A1M6EUG1"/>
<evidence type="ECO:0000313" key="1">
    <source>
        <dbReference type="EMBL" id="SHI89058.1"/>
    </source>
</evidence>